<organism evidence="24 25">
    <name type="scientific">Jatropha curcas</name>
    <name type="common">Barbados nut</name>
    <dbReference type="NCBI Taxonomy" id="180498"/>
    <lineage>
        <taxon>Eukaryota</taxon>
        <taxon>Viridiplantae</taxon>
        <taxon>Streptophyta</taxon>
        <taxon>Embryophyta</taxon>
        <taxon>Tracheophyta</taxon>
        <taxon>Spermatophyta</taxon>
        <taxon>Magnoliopsida</taxon>
        <taxon>eudicotyledons</taxon>
        <taxon>Gunneridae</taxon>
        <taxon>Pentapetalae</taxon>
        <taxon>rosids</taxon>
        <taxon>fabids</taxon>
        <taxon>Malpighiales</taxon>
        <taxon>Euphorbiaceae</taxon>
        <taxon>Crotonoideae</taxon>
        <taxon>Jatropheae</taxon>
        <taxon>Jatropha</taxon>
    </lineage>
</organism>
<sequence length="659" mass="73487">MTGNGNLVLVNSTNHIFWSSNTSAIAKSPVARLLDTGNFVIRERDDGDNFLWQSFDYPVDTQLPGMKLGGNLVTGLKWFLSSWKSTEDPSLGQFSLHVDLNGYPQLLIRKGSKILFRAGSWNGESFTARQDQCENYNLCGAYTNCNIDQSPAVCVCLDGFITKSPNSTNGCVRKTPLECNNKDRFLEYSGVKLPDTSSSWFDKNISVKECERLCLKNCSCSAYANLDITGGGSGCLLWFNDLIDIRVLAEATQKFYVRVAASEFDKFQKKKASVNTKAGLIAGSVILGITMILFFYICRRTLRKNGMAKSICCFGNDSSDGKEDMDLPLFQLTTISEATNGFSSSNKLGEGGFGPVYKGTLAEGQEVAVKRLSKSSGQGMTEFKNEVILIAKLQHRNLVKLLGCCTDGDEKMLIYEYMPNKSLDFFIFDQSRSKLLDWQKRLHIIEGIARGLVFLYQGSRLRIIHRDLKASNILLDSNMKPKISDFGLARMFGADQTEANTKRVVGTYGYMSPEYAMEGLFSVKSDVFSYGVLVLEIVSGKRNRGFSHPEHDLNLLGHAWVQWTRGTQLELIDENIRDSDNESEMVRCINLALLCVQRRPEDRPSMSSVVVMLSSNNPLAEPKQPGYFMERNPPEADSSTNKDQSYSANEVSITLLEAR</sequence>
<dbReference type="OrthoDB" id="785331at2759"/>
<evidence type="ECO:0000256" key="17">
    <source>
        <dbReference type="ARBA" id="ARBA00047899"/>
    </source>
</evidence>
<evidence type="ECO:0000256" key="1">
    <source>
        <dbReference type="ARBA" id="ARBA00004251"/>
    </source>
</evidence>
<dbReference type="FunFam" id="1.10.510.10:FF:000060">
    <property type="entry name" value="G-type lectin S-receptor-like serine/threonine-protein kinase"/>
    <property type="match status" value="1"/>
</dbReference>
<evidence type="ECO:0000313" key="24">
    <source>
        <dbReference type="EMBL" id="KDP38976.1"/>
    </source>
</evidence>
<keyword evidence="14" id="KW-1015">Disulfide bond</keyword>
<dbReference type="CDD" id="cd01098">
    <property type="entry name" value="PAN_AP_plant"/>
    <property type="match status" value="1"/>
</dbReference>
<dbReference type="GO" id="GO:0048544">
    <property type="term" value="P:recognition of pollen"/>
    <property type="evidence" value="ECO:0007669"/>
    <property type="project" value="InterPro"/>
</dbReference>
<dbReference type="FunFam" id="3.50.4.10:FF:000002">
    <property type="entry name" value="G-type lectin S-receptor-like serine/threonine-protein kinase"/>
    <property type="match status" value="1"/>
</dbReference>
<dbReference type="CDD" id="cd00028">
    <property type="entry name" value="B_lectin"/>
    <property type="match status" value="1"/>
</dbReference>
<dbReference type="SMART" id="SM00473">
    <property type="entry name" value="PAN_AP"/>
    <property type="match status" value="1"/>
</dbReference>
<dbReference type="InterPro" id="IPR011009">
    <property type="entry name" value="Kinase-like_dom_sf"/>
</dbReference>
<keyword evidence="13 20" id="KW-0472">Membrane</keyword>
<evidence type="ECO:0000256" key="7">
    <source>
        <dbReference type="ARBA" id="ARBA00022692"/>
    </source>
</evidence>
<dbReference type="InterPro" id="IPR036426">
    <property type="entry name" value="Bulb-type_lectin_dom_sf"/>
</dbReference>
<dbReference type="InterPro" id="IPR021820">
    <property type="entry name" value="S-locus_recpt_kinase_C"/>
</dbReference>
<dbReference type="EC" id="2.7.11.1" evidence="2"/>
<evidence type="ECO:0000256" key="2">
    <source>
        <dbReference type="ARBA" id="ARBA00012513"/>
    </source>
</evidence>
<keyword evidence="3" id="KW-1003">Cell membrane</keyword>
<dbReference type="Gene3D" id="1.10.510.10">
    <property type="entry name" value="Transferase(Phosphotransferase) domain 1"/>
    <property type="match status" value="1"/>
</dbReference>
<keyword evidence="8" id="KW-0732">Signal</keyword>
<name>A0A067KRX3_JATCU</name>
<evidence type="ECO:0000256" key="13">
    <source>
        <dbReference type="ARBA" id="ARBA00023136"/>
    </source>
</evidence>
<keyword evidence="9" id="KW-0547">Nucleotide-binding</keyword>
<evidence type="ECO:0000256" key="3">
    <source>
        <dbReference type="ARBA" id="ARBA00022475"/>
    </source>
</evidence>
<dbReference type="AlphaFoldDB" id="A0A067KRX3"/>
<evidence type="ECO:0000256" key="19">
    <source>
        <dbReference type="SAM" id="MobiDB-lite"/>
    </source>
</evidence>
<protein>
    <recommendedName>
        <fullName evidence="2">non-specific serine/threonine protein kinase</fullName>
        <ecNumber evidence="2">2.7.11.1</ecNumber>
    </recommendedName>
</protein>
<evidence type="ECO:0000256" key="4">
    <source>
        <dbReference type="ARBA" id="ARBA00022527"/>
    </source>
</evidence>
<keyword evidence="11" id="KW-0067">ATP-binding</keyword>
<evidence type="ECO:0000256" key="12">
    <source>
        <dbReference type="ARBA" id="ARBA00022989"/>
    </source>
</evidence>
<evidence type="ECO:0000259" key="22">
    <source>
        <dbReference type="PROSITE" id="PS50927"/>
    </source>
</evidence>
<accession>A0A067KRX3</accession>
<dbReference type="InterPro" id="IPR000719">
    <property type="entry name" value="Prot_kinase_dom"/>
</dbReference>
<keyword evidence="16" id="KW-0325">Glycoprotein</keyword>
<dbReference type="InterPro" id="IPR003609">
    <property type="entry name" value="Pan_app"/>
</dbReference>
<feature type="region of interest" description="Disordered" evidence="19">
    <location>
        <begin position="620"/>
        <end position="659"/>
    </location>
</feature>
<keyword evidence="7 20" id="KW-0812">Transmembrane</keyword>
<feature type="transmembrane region" description="Helical" evidence="20">
    <location>
        <begin position="278"/>
        <end position="298"/>
    </location>
</feature>
<dbReference type="SUPFAM" id="SSF56112">
    <property type="entry name" value="Protein kinase-like (PK-like)"/>
    <property type="match status" value="1"/>
</dbReference>
<feature type="domain" description="Bulb-type lectin" evidence="22">
    <location>
        <begin position="1"/>
        <end position="54"/>
    </location>
</feature>
<dbReference type="PROSITE" id="PS50927">
    <property type="entry name" value="BULB_LECTIN"/>
    <property type="match status" value="1"/>
</dbReference>
<keyword evidence="12 20" id="KW-1133">Transmembrane helix</keyword>
<evidence type="ECO:0000256" key="11">
    <source>
        <dbReference type="ARBA" id="ARBA00022840"/>
    </source>
</evidence>
<dbReference type="GO" id="GO:0004674">
    <property type="term" value="F:protein serine/threonine kinase activity"/>
    <property type="evidence" value="ECO:0007669"/>
    <property type="project" value="UniProtKB-KW"/>
</dbReference>
<evidence type="ECO:0000256" key="18">
    <source>
        <dbReference type="ARBA" id="ARBA00048679"/>
    </source>
</evidence>
<evidence type="ECO:0000259" key="21">
    <source>
        <dbReference type="PROSITE" id="PS50011"/>
    </source>
</evidence>
<dbReference type="PANTHER" id="PTHR27002:SF825">
    <property type="entry name" value="RECEPTOR-LIKE SERINE_THREONINE-PROTEIN KINASE"/>
    <property type="match status" value="1"/>
</dbReference>
<dbReference type="GO" id="GO:0005524">
    <property type="term" value="F:ATP binding"/>
    <property type="evidence" value="ECO:0007669"/>
    <property type="project" value="UniProtKB-KW"/>
</dbReference>
<evidence type="ECO:0000313" key="25">
    <source>
        <dbReference type="Proteomes" id="UP000027138"/>
    </source>
</evidence>
<evidence type="ECO:0000256" key="15">
    <source>
        <dbReference type="ARBA" id="ARBA00023170"/>
    </source>
</evidence>
<evidence type="ECO:0000256" key="5">
    <source>
        <dbReference type="ARBA" id="ARBA00022553"/>
    </source>
</evidence>
<dbReference type="Pfam" id="PF07714">
    <property type="entry name" value="PK_Tyr_Ser-Thr"/>
    <property type="match status" value="1"/>
</dbReference>
<feature type="domain" description="Protein kinase" evidence="21">
    <location>
        <begin position="342"/>
        <end position="620"/>
    </location>
</feature>
<evidence type="ECO:0000256" key="10">
    <source>
        <dbReference type="ARBA" id="ARBA00022777"/>
    </source>
</evidence>
<reference evidence="24 25" key="1">
    <citation type="journal article" date="2014" name="PLoS ONE">
        <title>Global Analysis of Gene Expression Profiles in Physic Nut (Jatropha curcas L.) Seedlings Exposed to Salt Stress.</title>
        <authorList>
            <person name="Zhang L."/>
            <person name="Zhang C."/>
            <person name="Wu P."/>
            <person name="Chen Y."/>
            <person name="Li M."/>
            <person name="Jiang H."/>
            <person name="Wu G."/>
        </authorList>
    </citation>
    <scope>NUCLEOTIDE SEQUENCE [LARGE SCALE GENOMIC DNA]</scope>
    <source>
        <strain evidence="25">cv. GZQX0401</strain>
        <tissue evidence="24">Young leaves</tissue>
    </source>
</reference>
<evidence type="ECO:0000256" key="14">
    <source>
        <dbReference type="ARBA" id="ARBA00023157"/>
    </source>
</evidence>
<keyword evidence="10" id="KW-0418">Kinase</keyword>
<keyword evidence="15" id="KW-0675">Receptor</keyword>
<evidence type="ECO:0000256" key="20">
    <source>
        <dbReference type="SAM" id="Phobius"/>
    </source>
</evidence>
<evidence type="ECO:0000259" key="23">
    <source>
        <dbReference type="PROSITE" id="PS50948"/>
    </source>
</evidence>
<keyword evidence="6" id="KW-0808">Transferase</keyword>
<dbReference type="PANTHER" id="PTHR27002">
    <property type="entry name" value="RECEPTOR-LIKE SERINE/THREONINE-PROTEIN KINASE SD1-8"/>
    <property type="match status" value="1"/>
</dbReference>
<dbReference type="SUPFAM" id="SSF51110">
    <property type="entry name" value="alpha-D-mannose-specific plant lectins"/>
    <property type="match status" value="1"/>
</dbReference>
<dbReference type="Pfam" id="PF08276">
    <property type="entry name" value="PAN_2"/>
    <property type="match status" value="1"/>
</dbReference>
<proteinExistence type="predicted"/>
<comment type="catalytic activity">
    <reaction evidence="18">
        <text>L-seryl-[protein] + ATP = O-phospho-L-seryl-[protein] + ADP + H(+)</text>
        <dbReference type="Rhea" id="RHEA:17989"/>
        <dbReference type="Rhea" id="RHEA-COMP:9863"/>
        <dbReference type="Rhea" id="RHEA-COMP:11604"/>
        <dbReference type="ChEBI" id="CHEBI:15378"/>
        <dbReference type="ChEBI" id="CHEBI:29999"/>
        <dbReference type="ChEBI" id="CHEBI:30616"/>
        <dbReference type="ChEBI" id="CHEBI:83421"/>
        <dbReference type="ChEBI" id="CHEBI:456216"/>
        <dbReference type="EC" id="2.7.11.1"/>
    </reaction>
</comment>
<dbReference type="Gene3D" id="2.90.10.10">
    <property type="entry name" value="Bulb-type lectin domain"/>
    <property type="match status" value="1"/>
</dbReference>
<evidence type="ECO:0000256" key="16">
    <source>
        <dbReference type="ARBA" id="ARBA00023180"/>
    </source>
</evidence>
<keyword evidence="4" id="KW-0723">Serine/threonine-protein kinase</keyword>
<evidence type="ECO:0000256" key="9">
    <source>
        <dbReference type="ARBA" id="ARBA00022741"/>
    </source>
</evidence>
<keyword evidence="25" id="KW-1185">Reference proteome</keyword>
<dbReference type="Pfam" id="PF11883">
    <property type="entry name" value="DUF3403"/>
    <property type="match status" value="1"/>
</dbReference>
<evidence type="ECO:0000256" key="8">
    <source>
        <dbReference type="ARBA" id="ARBA00022729"/>
    </source>
</evidence>
<dbReference type="Proteomes" id="UP000027138">
    <property type="component" value="Unassembled WGS sequence"/>
</dbReference>
<dbReference type="GO" id="GO:0005886">
    <property type="term" value="C:plasma membrane"/>
    <property type="evidence" value="ECO:0007669"/>
    <property type="project" value="UniProtKB-SubCell"/>
</dbReference>
<dbReference type="InterPro" id="IPR000858">
    <property type="entry name" value="S_locus_glycoprot_dom"/>
</dbReference>
<evidence type="ECO:0000256" key="6">
    <source>
        <dbReference type="ARBA" id="ARBA00022679"/>
    </source>
</evidence>
<dbReference type="InterPro" id="IPR001480">
    <property type="entry name" value="Bulb-type_lectin_dom"/>
</dbReference>
<dbReference type="SMART" id="SM00220">
    <property type="entry name" value="S_TKc"/>
    <property type="match status" value="1"/>
</dbReference>
<comment type="catalytic activity">
    <reaction evidence="17">
        <text>L-threonyl-[protein] + ATP = O-phospho-L-threonyl-[protein] + ADP + H(+)</text>
        <dbReference type="Rhea" id="RHEA:46608"/>
        <dbReference type="Rhea" id="RHEA-COMP:11060"/>
        <dbReference type="Rhea" id="RHEA-COMP:11605"/>
        <dbReference type="ChEBI" id="CHEBI:15378"/>
        <dbReference type="ChEBI" id="CHEBI:30013"/>
        <dbReference type="ChEBI" id="CHEBI:30616"/>
        <dbReference type="ChEBI" id="CHEBI:61977"/>
        <dbReference type="ChEBI" id="CHEBI:456216"/>
        <dbReference type="EC" id="2.7.11.1"/>
    </reaction>
</comment>
<dbReference type="PROSITE" id="PS50948">
    <property type="entry name" value="PAN"/>
    <property type="match status" value="1"/>
</dbReference>
<dbReference type="CDD" id="cd14066">
    <property type="entry name" value="STKc_IRAK"/>
    <property type="match status" value="1"/>
</dbReference>
<comment type="subcellular location">
    <subcellularLocation>
        <location evidence="1">Cell membrane</location>
        <topology evidence="1">Single-pass type I membrane protein</topology>
    </subcellularLocation>
</comment>
<dbReference type="Gene3D" id="3.50.4.10">
    <property type="entry name" value="Hepatocyte Growth Factor"/>
    <property type="match status" value="1"/>
</dbReference>
<dbReference type="PROSITE" id="PS50011">
    <property type="entry name" value="PROTEIN_KINASE_DOM"/>
    <property type="match status" value="1"/>
</dbReference>
<dbReference type="Gene3D" id="3.30.200.20">
    <property type="entry name" value="Phosphorylase Kinase, domain 1"/>
    <property type="match status" value="1"/>
</dbReference>
<dbReference type="InterPro" id="IPR001245">
    <property type="entry name" value="Ser-Thr/Tyr_kinase_cat_dom"/>
</dbReference>
<feature type="compositionally biased region" description="Polar residues" evidence="19">
    <location>
        <begin position="637"/>
        <end position="652"/>
    </location>
</feature>
<dbReference type="Pfam" id="PF01453">
    <property type="entry name" value="B_lectin"/>
    <property type="match status" value="1"/>
</dbReference>
<dbReference type="FunFam" id="3.30.200.20:FF:000195">
    <property type="entry name" value="G-type lectin S-receptor-like serine/threonine-protein kinase"/>
    <property type="match status" value="1"/>
</dbReference>
<dbReference type="PROSITE" id="PS00108">
    <property type="entry name" value="PROTEIN_KINASE_ST"/>
    <property type="match status" value="1"/>
</dbReference>
<dbReference type="Pfam" id="PF00954">
    <property type="entry name" value="S_locus_glycop"/>
    <property type="match status" value="1"/>
</dbReference>
<keyword evidence="5" id="KW-0597">Phosphoprotein</keyword>
<dbReference type="EMBL" id="KK914353">
    <property type="protein sequence ID" value="KDP38976.1"/>
    <property type="molecule type" value="Genomic_DNA"/>
</dbReference>
<feature type="domain" description="Apple" evidence="23">
    <location>
        <begin position="179"/>
        <end position="260"/>
    </location>
</feature>
<gene>
    <name evidence="24" type="ORF">JCGZ_00733</name>
</gene>
<dbReference type="InterPro" id="IPR008271">
    <property type="entry name" value="Ser/Thr_kinase_AS"/>
</dbReference>